<proteinExistence type="inferred from homology"/>
<keyword evidence="3" id="KW-0342">GTP-binding</keyword>
<accession>A0AAD3NAP2</accession>
<evidence type="ECO:0000259" key="6">
    <source>
        <dbReference type="PROSITE" id="PS51720"/>
    </source>
</evidence>
<dbReference type="Gene3D" id="3.40.50.300">
    <property type="entry name" value="P-loop containing nucleotide triphosphate hydrolases"/>
    <property type="match status" value="1"/>
</dbReference>
<keyword evidence="5" id="KW-0812">Transmembrane</keyword>
<comment type="similarity">
    <text evidence="1">Belongs to the TRAFAC class TrmE-Era-EngA-EngB-Septin-like GTPase superfamily. AIG1/Toc34/Toc159-like paraseptin GTPase family. IAN subfamily.</text>
</comment>
<dbReference type="AlphaFoldDB" id="A0AAD3NAP2"/>
<keyword evidence="5" id="KW-1133">Transmembrane helix</keyword>
<dbReference type="InterPro" id="IPR027417">
    <property type="entry name" value="P-loop_NTPase"/>
</dbReference>
<organism evidence="7 8">
    <name type="scientific">Lates japonicus</name>
    <name type="common">Japanese lates</name>
    <dbReference type="NCBI Taxonomy" id="270547"/>
    <lineage>
        <taxon>Eukaryota</taxon>
        <taxon>Metazoa</taxon>
        <taxon>Chordata</taxon>
        <taxon>Craniata</taxon>
        <taxon>Vertebrata</taxon>
        <taxon>Euteleostomi</taxon>
        <taxon>Actinopterygii</taxon>
        <taxon>Neopterygii</taxon>
        <taxon>Teleostei</taxon>
        <taxon>Neoteleostei</taxon>
        <taxon>Acanthomorphata</taxon>
        <taxon>Carangaria</taxon>
        <taxon>Carangaria incertae sedis</taxon>
        <taxon>Centropomidae</taxon>
        <taxon>Lates</taxon>
    </lineage>
</organism>
<feature type="compositionally biased region" description="Basic and acidic residues" evidence="4">
    <location>
        <begin position="8"/>
        <end position="20"/>
    </location>
</feature>
<feature type="region of interest" description="Disordered" evidence="4">
    <location>
        <begin position="1"/>
        <end position="20"/>
    </location>
</feature>
<evidence type="ECO:0000313" key="7">
    <source>
        <dbReference type="EMBL" id="GLD68950.1"/>
    </source>
</evidence>
<evidence type="ECO:0000256" key="4">
    <source>
        <dbReference type="SAM" id="MobiDB-lite"/>
    </source>
</evidence>
<dbReference type="SUPFAM" id="SSF52540">
    <property type="entry name" value="P-loop containing nucleoside triphosphate hydrolases"/>
    <property type="match status" value="1"/>
</dbReference>
<reference evidence="7" key="1">
    <citation type="submission" date="2022-08" db="EMBL/GenBank/DDBJ databases">
        <title>Genome sequencing of akame (Lates japonicus).</title>
        <authorList>
            <person name="Hashiguchi Y."/>
            <person name="Takahashi H."/>
        </authorList>
    </citation>
    <scope>NUCLEOTIDE SEQUENCE</scope>
    <source>
        <strain evidence="7">Kochi</strain>
    </source>
</reference>
<protein>
    <submittedName>
        <fullName evidence="7">GTPase IMAP family member 8-like protein</fullName>
    </submittedName>
</protein>
<feature type="domain" description="AIG1-type G" evidence="6">
    <location>
        <begin position="18"/>
        <end position="218"/>
    </location>
</feature>
<comment type="caution">
    <text evidence="7">The sequence shown here is derived from an EMBL/GenBank/DDBJ whole genome shotgun (WGS) entry which is preliminary data.</text>
</comment>
<evidence type="ECO:0000256" key="3">
    <source>
        <dbReference type="ARBA" id="ARBA00023134"/>
    </source>
</evidence>
<dbReference type="InterPro" id="IPR006703">
    <property type="entry name" value="G_AIG1"/>
</dbReference>
<dbReference type="Pfam" id="PF04548">
    <property type="entry name" value="AIG1"/>
    <property type="match status" value="1"/>
</dbReference>
<feature type="transmembrane region" description="Helical" evidence="5">
    <location>
        <begin position="259"/>
        <end position="282"/>
    </location>
</feature>
<dbReference type="EMBL" id="BRZM01000158">
    <property type="protein sequence ID" value="GLD68950.1"/>
    <property type="molecule type" value="Genomic_DNA"/>
</dbReference>
<keyword evidence="8" id="KW-1185">Reference proteome</keyword>
<dbReference type="PANTHER" id="PTHR10903">
    <property type="entry name" value="GTPASE, IMAP FAMILY MEMBER-RELATED"/>
    <property type="match status" value="1"/>
</dbReference>
<keyword evidence="2" id="KW-0547">Nucleotide-binding</keyword>
<dbReference type="FunFam" id="3.40.50.300:FF:000366">
    <property type="entry name" value="GTPase, IMAP family member 2"/>
    <property type="match status" value="1"/>
</dbReference>
<evidence type="ECO:0000256" key="2">
    <source>
        <dbReference type="ARBA" id="ARBA00022741"/>
    </source>
</evidence>
<dbReference type="CDD" id="cd01852">
    <property type="entry name" value="AIG1"/>
    <property type="match status" value="1"/>
</dbReference>
<feature type="transmembrane region" description="Helical" evidence="5">
    <location>
        <begin position="213"/>
        <end position="239"/>
    </location>
</feature>
<dbReference type="PANTHER" id="PTHR10903:SF186">
    <property type="entry name" value="GTPASE IMAP FAMILY MEMBER 4-LIKE-RELATED"/>
    <property type="match status" value="1"/>
</dbReference>
<name>A0AAD3NAP2_LATJO</name>
<dbReference type="GO" id="GO:0005525">
    <property type="term" value="F:GTP binding"/>
    <property type="evidence" value="ECO:0007669"/>
    <property type="project" value="UniProtKB-KW"/>
</dbReference>
<sequence>MGNNYSELKNEEPKETQEPELRIVLVGKTGSGKSSSGNTILGRKVFKSEMSASSVTTECQKEAGEFEGQTLAVVDTPGLFDTKKPEEKVKKEVARCISLAAPGPHVFLIVIQAGRFTKEEQETVKLIQKVFGEEAADYTMVLFTHGDDLEVDGVSIDEFIDQNKSLHDFISQCGGGHHVFNNRDNDPSQVHELLRKINSMVQRNGGSYYTNKLFIQAAALGVPIGVAVGVGVGVGVGIGIEVAVAAGVGAGVGAVGGPIGAAVGGLVGAAVGAVGVAIAVAVKKKKEADA</sequence>
<dbReference type="InterPro" id="IPR045058">
    <property type="entry name" value="GIMA/IAN/Toc"/>
</dbReference>
<evidence type="ECO:0000256" key="5">
    <source>
        <dbReference type="SAM" id="Phobius"/>
    </source>
</evidence>
<dbReference type="PROSITE" id="PS51720">
    <property type="entry name" value="G_AIG1"/>
    <property type="match status" value="1"/>
</dbReference>
<dbReference type="Proteomes" id="UP001279410">
    <property type="component" value="Unassembled WGS sequence"/>
</dbReference>
<evidence type="ECO:0000256" key="1">
    <source>
        <dbReference type="ARBA" id="ARBA00008535"/>
    </source>
</evidence>
<gene>
    <name evidence="7" type="ORF">AKAME5_002026300</name>
</gene>
<evidence type="ECO:0000313" key="8">
    <source>
        <dbReference type="Proteomes" id="UP001279410"/>
    </source>
</evidence>
<keyword evidence="5" id="KW-0472">Membrane</keyword>